<comment type="caution">
    <text evidence="2">The sequence shown here is derived from an EMBL/GenBank/DDBJ whole genome shotgun (WGS) entry which is preliminary data.</text>
</comment>
<protein>
    <submittedName>
        <fullName evidence="2">Uncharacterized protein</fullName>
    </submittedName>
</protein>
<keyword evidence="1" id="KW-0732">Signal</keyword>
<name>A0A7J6P268_PEROL</name>
<reference evidence="2 3" key="1">
    <citation type="submission" date="2020-04" db="EMBL/GenBank/DDBJ databases">
        <title>Perkinsus olseni comparative genomics.</title>
        <authorList>
            <person name="Bogema D.R."/>
        </authorList>
    </citation>
    <scope>NUCLEOTIDE SEQUENCE [LARGE SCALE GENOMIC DNA]</scope>
    <source>
        <strain evidence="2">00978-12</strain>
    </source>
</reference>
<feature type="signal peptide" evidence="1">
    <location>
        <begin position="1"/>
        <end position="18"/>
    </location>
</feature>
<gene>
    <name evidence="2" type="ORF">FOZ60_000492</name>
</gene>
<organism evidence="2 3">
    <name type="scientific">Perkinsus olseni</name>
    <name type="common">Perkinsus atlanticus</name>
    <dbReference type="NCBI Taxonomy" id="32597"/>
    <lineage>
        <taxon>Eukaryota</taxon>
        <taxon>Sar</taxon>
        <taxon>Alveolata</taxon>
        <taxon>Perkinsozoa</taxon>
        <taxon>Perkinsea</taxon>
        <taxon>Perkinsida</taxon>
        <taxon>Perkinsidae</taxon>
        <taxon>Perkinsus</taxon>
    </lineage>
</organism>
<sequence>MWATCVLWVLLAAASPAGDPIDPPQVKYCKKPRPPAKCVGVLWLKGPIYVAVEVDCNGSLSFGYFHLNKTGPNRYQIAPSSEEYRRMIFRVNHTCDSHYVREGDLLTYDYEPPARILTVQLGGEPITMSPMPPMQTCPC</sequence>
<evidence type="ECO:0000313" key="2">
    <source>
        <dbReference type="EMBL" id="KAF4690219.1"/>
    </source>
</evidence>
<dbReference type="AlphaFoldDB" id="A0A7J6P268"/>
<proteinExistence type="predicted"/>
<feature type="chain" id="PRO_5029613226" evidence="1">
    <location>
        <begin position="19"/>
        <end position="139"/>
    </location>
</feature>
<evidence type="ECO:0000256" key="1">
    <source>
        <dbReference type="SAM" id="SignalP"/>
    </source>
</evidence>
<dbReference type="Proteomes" id="UP000541610">
    <property type="component" value="Unassembled WGS sequence"/>
</dbReference>
<evidence type="ECO:0000313" key="3">
    <source>
        <dbReference type="Proteomes" id="UP000541610"/>
    </source>
</evidence>
<dbReference type="EMBL" id="JABANP010000104">
    <property type="protein sequence ID" value="KAF4690219.1"/>
    <property type="molecule type" value="Genomic_DNA"/>
</dbReference>
<accession>A0A7J6P268</accession>